<dbReference type="Proteomes" id="UP001236652">
    <property type="component" value="Chromosome"/>
</dbReference>
<dbReference type="GO" id="GO:0032259">
    <property type="term" value="P:methylation"/>
    <property type="evidence" value="ECO:0007669"/>
    <property type="project" value="UniProtKB-KW"/>
</dbReference>
<dbReference type="Gene3D" id="2.20.25.110">
    <property type="entry name" value="S-adenosyl-L-methionine-dependent methyltransferases"/>
    <property type="match status" value="1"/>
</dbReference>
<evidence type="ECO:0000313" key="2">
    <source>
        <dbReference type="EMBL" id="WIF96588.1"/>
    </source>
</evidence>
<dbReference type="Pfam" id="PF13649">
    <property type="entry name" value="Methyltransf_25"/>
    <property type="match status" value="1"/>
</dbReference>
<reference evidence="2 3" key="1">
    <citation type="submission" date="2023-05" db="EMBL/GenBank/DDBJ databases">
        <title>Comparative genomics reveals the evidence of polycyclic aromatic hydrocarbons degradation in moderately halophilic genus Pontibacillus.</title>
        <authorList>
            <person name="Yang H."/>
            <person name="Qian Z."/>
        </authorList>
    </citation>
    <scope>NUCLEOTIDE SEQUENCE [LARGE SCALE GENOMIC DNA]</scope>
    <source>
        <strain evidence="3">HN14</strain>
    </source>
</reference>
<evidence type="ECO:0000313" key="3">
    <source>
        <dbReference type="Proteomes" id="UP001236652"/>
    </source>
</evidence>
<dbReference type="RefSeq" id="WP_231416858.1">
    <property type="nucleotide sequence ID" value="NZ_CP126446.1"/>
</dbReference>
<dbReference type="InterPro" id="IPR041698">
    <property type="entry name" value="Methyltransf_25"/>
</dbReference>
<sequence length="257" mass="29840">MEDLDQLYNFDEYDNPTLYDKEHSNYQRDLPLLMKWAKRQGGPVMDLACGTGRATIPLAREGYPITGVDVHQGMLDVAKQKTTSEDKITWILGDCSKLNLSIKVDFIFTVGNSFQHFLTNGAQDGLLDSVRRHLNEGGVFIFGTRFPNAYELLNEPEEEFEYSYENEASGQMVDVYHLSRYDALEQVQYNTTKRKYRNQQGKIVKEDHAHITLRFVFPREMKRLLERHGLTILHTYGNWEEDPLTATSHEMIYVCQK</sequence>
<dbReference type="EC" id="2.1.1.-" evidence="2"/>
<dbReference type="PANTHER" id="PTHR43591">
    <property type="entry name" value="METHYLTRANSFERASE"/>
    <property type="match status" value="1"/>
</dbReference>
<dbReference type="CDD" id="cd02440">
    <property type="entry name" value="AdoMet_MTases"/>
    <property type="match status" value="1"/>
</dbReference>
<dbReference type="InterPro" id="IPR029063">
    <property type="entry name" value="SAM-dependent_MTases_sf"/>
</dbReference>
<evidence type="ECO:0000259" key="1">
    <source>
        <dbReference type="Pfam" id="PF13649"/>
    </source>
</evidence>
<keyword evidence="2" id="KW-0489">Methyltransferase</keyword>
<protein>
    <submittedName>
        <fullName evidence="2">Class I SAM-dependent methyltransferase</fullName>
        <ecNumber evidence="2">2.1.1.-</ecNumber>
    </submittedName>
</protein>
<feature type="domain" description="Methyltransferase" evidence="1">
    <location>
        <begin position="44"/>
        <end position="138"/>
    </location>
</feature>
<gene>
    <name evidence="2" type="ORF">QNI29_12590</name>
</gene>
<dbReference type="Gene3D" id="3.40.50.150">
    <property type="entry name" value="Vaccinia Virus protein VP39"/>
    <property type="match status" value="1"/>
</dbReference>
<dbReference type="SUPFAM" id="SSF53335">
    <property type="entry name" value="S-adenosyl-L-methionine-dependent methyltransferases"/>
    <property type="match status" value="1"/>
</dbReference>
<dbReference type="EMBL" id="CP126446">
    <property type="protein sequence ID" value="WIF96588.1"/>
    <property type="molecule type" value="Genomic_DNA"/>
</dbReference>
<organism evidence="2 3">
    <name type="scientific">Pontibacillus chungwhensis</name>
    <dbReference type="NCBI Taxonomy" id="265426"/>
    <lineage>
        <taxon>Bacteria</taxon>
        <taxon>Bacillati</taxon>
        <taxon>Bacillota</taxon>
        <taxon>Bacilli</taxon>
        <taxon>Bacillales</taxon>
        <taxon>Bacillaceae</taxon>
        <taxon>Pontibacillus</taxon>
    </lineage>
</organism>
<dbReference type="PANTHER" id="PTHR43591:SF110">
    <property type="entry name" value="RHODANESE DOMAIN-CONTAINING PROTEIN"/>
    <property type="match status" value="1"/>
</dbReference>
<accession>A0ABY8UT31</accession>
<keyword evidence="3" id="KW-1185">Reference proteome</keyword>
<name>A0ABY8UT31_9BACI</name>
<dbReference type="GO" id="GO:0008168">
    <property type="term" value="F:methyltransferase activity"/>
    <property type="evidence" value="ECO:0007669"/>
    <property type="project" value="UniProtKB-KW"/>
</dbReference>
<keyword evidence="2" id="KW-0808">Transferase</keyword>
<proteinExistence type="predicted"/>